<evidence type="ECO:0000259" key="3">
    <source>
        <dbReference type="Pfam" id="PF01171"/>
    </source>
</evidence>
<accession>A0A354M4X5</accession>
<dbReference type="CDD" id="cd24138">
    <property type="entry name" value="TtcA-like"/>
    <property type="match status" value="1"/>
</dbReference>
<protein>
    <submittedName>
        <fullName evidence="4">tRNA 2-thiocytidine(32) synthetase TtcA</fullName>
    </submittedName>
</protein>
<dbReference type="InterPro" id="IPR035107">
    <property type="entry name" value="tRNA_thiolation_TtcA_Ctu1"/>
</dbReference>
<dbReference type="GO" id="GO:0016740">
    <property type="term" value="F:transferase activity"/>
    <property type="evidence" value="ECO:0007669"/>
    <property type="project" value="UniProtKB-KW"/>
</dbReference>
<dbReference type="InterPro" id="IPR014729">
    <property type="entry name" value="Rossmann-like_a/b/a_fold"/>
</dbReference>
<feature type="domain" description="tRNA(Ile)-lysidine/2-thiocytidine synthase N-terminal" evidence="3">
    <location>
        <begin position="34"/>
        <end position="211"/>
    </location>
</feature>
<name>A0A354M4X5_9BACT</name>
<dbReference type="Pfam" id="PF01171">
    <property type="entry name" value="ATP_bind_3"/>
    <property type="match status" value="1"/>
</dbReference>
<evidence type="ECO:0000313" key="4">
    <source>
        <dbReference type="EMBL" id="HBJ09564.1"/>
    </source>
</evidence>
<feature type="binding site" evidence="2">
    <location>
        <position position="143"/>
    </location>
    <ligand>
        <name>ATP</name>
        <dbReference type="ChEBI" id="CHEBI:30616"/>
    </ligand>
</feature>
<dbReference type="InterPro" id="IPR011063">
    <property type="entry name" value="TilS/TtcA_N"/>
</dbReference>
<dbReference type="SUPFAM" id="SSF52402">
    <property type="entry name" value="Adenine nucleotide alpha hydrolases-like"/>
    <property type="match status" value="1"/>
</dbReference>
<evidence type="ECO:0000313" key="5">
    <source>
        <dbReference type="Proteomes" id="UP000262954"/>
    </source>
</evidence>
<keyword evidence="2" id="KW-0547">Nucleotide-binding</keyword>
<dbReference type="PANTHER" id="PTHR43686">
    <property type="entry name" value="SULFURTRANSFERASE-RELATED"/>
    <property type="match status" value="1"/>
</dbReference>
<evidence type="ECO:0000256" key="1">
    <source>
        <dbReference type="ARBA" id="ARBA00022679"/>
    </source>
</evidence>
<dbReference type="Gene3D" id="3.40.50.620">
    <property type="entry name" value="HUPs"/>
    <property type="match status" value="1"/>
</dbReference>
<sequence>MAEKSEKDLLLYHLDRKIKKAIESYRLIENGDRILIGLSGGKDSLALVELLGKRMKIFSPRFTAIAVHIRMKNISYKSDTSYLKEHCEQAGIPFLEYTTEFDPENDKRKSPCFLCSWYRRKAMFSIAKEQQCNKIALGHHQDDIIQTLLMNIAFQGSFGTMPPRLSMSKFKMTLIRPLCLIEEKDLLRLSQLSGYIKQEKVCPYEKSSNRTEMKEVLRNLEKISPQVRNHIWNSMTHIQPEYLPGFIEPDPSKIKADS</sequence>
<feature type="binding site" evidence="2">
    <location>
        <position position="43"/>
    </location>
    <ligand>
        <name>ATP</name>
        <dbReference type="ChEBI" id="CHEBI:30616"/>
    </ligand>
</feature>
<reference evidence="4 5" key="1">
    <citation type="journal article" date="2018" name="Nat. Biotechnol.">
        <title>A standardized bacterial taxonomy based on genome phylogeny substantially revises the tree of life.</title>
        <authorList>
            <person name="Parks D.H."/>
            <person name="Chuvochina M."/>
            <person name="Waite D.W."/>
            <person name="Rinke C."/>
            <person name="Skarshewski A."/>
            <person name="Chaumeil P.A."/>
            <person name="Hugenholtz P."/>
        </authorList>
    </citation>
    <scope>NUCLEOTIDE SEQUENCE [LARGE SCALE GENOMIC DNA]</scope>
    <source>
        <strain evidence="4">UBA11482</strain>
    </source>
</reference>
<gene>
    <name evidence="4" type="ORF">DDY73_11240</name>
</gene>
<comment type="caution">
    <text evidence="4">The sequence shown here is derived from an EMBL/GenBank/DDBJ whole genome shotgun (WGS) entry which is preliminary data.</text>
</comment>
<dbReference type="GO" id="GO:0008033">
    <property type="term" value="P:tRNA processing"/>
    <property type="evidence" value="ECO:0007669"/>
    <property type="project" value="InterPro"/>
</dbReference>
<dbReference type="PANTHER" id="PTHR43686:SF1">
    <property type="entry name" value="AMINOTRAN_5 DOMAIN-CONTAINING PROTEIN"/>
    <property type="match status" value="1"/>
</dbReference>
<organism evidence="4 5">
    <name type="scientific">Coprobacter fastidiosus</name>
    <dbReference type="NCBI Taxonomy" id="1099853"/>
    <lineage>
        <taxon>Bacteria</taxon>
        <taxon>Pseudomonadati</taxon>
        <taxon>Bacteroidota</taxon>
        <taxon>Bacteroidia</taxon>
        <taxon>Bacteroidales</taxon>
        <taxon>Barnesiellaceae</taxon>
        <taxon>Coprobacter</taxon>
    </lineage>
</organism>
<dbReference type="EMBL" id="DNWC01000145">
    <property type="protein sequence ID" value="HBJ09564.1"/>
    <property type="molecule type" value="Genomic_DNA"/>
</dbReference>
<feature type="binding site" evidence="2">
    <location>
        <position position="67"/>
    </location>
    <ligand>
        <name>ATP</name>
        <dbReference type="ChEBI" id="CHEBI:30616"/>
    </ligand>
</feature>
<feature type="binding site" evidence="2">
    <location>
        <begin position="37"/>
        <end position="39"/>
    </location>
    <ligand>
        <name>ATP</name>
        <dbReference type="ChEBI" id="CHEBI:30616"/>
    </ligand>
</feature>
<feature type="binding site" evidence="2">
    <location>
        <position position="138"/>
    </location>
    <ligand>
        <name>ATP</name>
        <dbReference type="ChEBI" id="CHEBI:30616"/>
    </ligand>
</feature>
<proteinExistence type="predicted"/>
<dbReference type="Proteomes" id="UP000262954">
    <property type="component" value="Unassembled WGS sequence"/>
</dbReference>
<keyword evidence="1" id="KW-0808">Transferase</keyword>
<evidence type="ECO:0000256" key="2">
    <source>
        <dbReference type="PIRSR" id="PIRSR004976-51"/>
    </source>
</evidence>
<dbReference type="AlphaFoldDB" id="A0A354M4X5"/>
<keyword evidence="2" id="KW-0067">ATP-binding</keyword>
<dbReference type="GO" id="GO:0005524">
    <property type="term" value="F:ATP binding"/>
    <property type="evidence" value="ECO:0007669"/>
    <property type="project" value="UniProtKB-KW"/>
</dbReference>
<dbReference type="PIRSF" id="PIRSF004976">
    <property type="entry name" value="ATPase_YdaO"/>
    <property type="match status" value="1"/>
</dbReference>